<proteinExistence type="predicted"/>
<reference evidence="1 2" key="1">
    <citation type="submission" date="2024-03" db="EMBL/GenBank/DDBJ databases">
        <title>Draft genome sequence of Pseudonocardia nematodicida JCM 31783.</title>
        <authorList>
            <person name="Butdee W."/>
            <person name="Duangmal K."/>
        </authorList>
    </citation>
    <scope>NUCLEOTIDE SEQUENCE [LARGE SCALE GENOMIC DNA]</scope>
    <source>
        <strain evidence="1 2">JCM 31783</strain>
    </source>
</reference>
<evidence type="ECO:0000313" key="1">
    <source>
        <dbReference type="EMBL" id="MEQ3551809.1"/>
    </source>
</evidence>
<dbReference type="Proteomes" id="UP001494902">
    <property type="component" value="Unassembled WGS sequence"/>
</dbReference>
<evidence type="ECO:0000313" key="2">
    <source>
        <dbReference type="Proteomes" id="UP001494902"/>
    </source>
</evidence>
<accession>A0ABV1KD19</accession>
<keyword evidence="2" id="KW-1185">Reference proteome</keyword>
<protein>
    <submittedName>
        <fullName evidence="1">Uncharacterized protein</fullName>
    </submittedName>
</protein>
<dbReference type="EMBL" id="JBEDNQ010000005">
    <property type="protein sequence ID" value="MEQ3551809.1"/>
    <property type="molecule type" value="Genomic_DNA"/>
</dbReference>
<dbReference type="RefSeq" id="WP_349298876.1">
    <property type="nucleotide sequence ID" value="NZ_JBEDNQ010000005.1"/>
</dbReference>
<organism evidence="1 2">
    <name type="scientific">Pseudonocardia nematodicida</name>
    <dbReference type="NCBI Taxonomy" id="1206997"/>
    <lineage>
        <taxon>Bacteria</taxon>
        <taxon>Bacillati</taxon>
        <taxon>Actinomycetota</taxon>
        <taxon>Actinomycetes</taxon>
        <taxon>Pseudonocardiales</taxon>
        <taxon>Pseudonocardiaceae</taxon>
        <taxon>Pseudonocardia</taxon>
    </lineage>
</organism>
<name>A0ABV1KD19_9PSEU</name>
<comment type="caution">
    <text evidence="1">The sequence shown here is derived from an EMBL/GenBank/DDBJ whole genome shotgun (WGS) entry which is preliminary data.</text>
</comment>
<gene>
    <name evidence="1" type="ORF">WIS52_15155</name>
</gene>
<sequence>MDRYLELPDAEVTTYRRYEQMIHCHIRALLGTSRSHGSTARSSTTTG</sequence>